<dbReference type="Gene3D" id="3.30.413.10">
    <property type="entry name" value="Sulfite Reductase Hemoprotein, domain 1"/>
    <property type="match status" value="2"/>
</dbReference>
<accession>Q47T61</accession>
<dbReference type="InterPro" id="IPR036136">
    <property type="entry name" value="Nit/Sulf_reduc_fer-like_dom_sf"/>
</dbReference>
<dbReference type="AlphaFoldDB" id="Q47T61"/>
<dbReference type="SUPFAM" id="SSF55124">
    <property type="entry name" value="Nitrite/Sulfite reductase N-terminal domain-like"/>
    <property type="match status" value="2"/>
</dbReference>
<keyword evidence="2" id="KW-0349">Heme</keyword>
<dbReference type="InterPro" id="IPR005117">
    <property type="entry name" value="NiRdtase/SiRdtase_haem-b_fer"/>
</dbReference>
<dbReference type="Gene3D" id="3.90.480.10">
    <property type="entry name" value="Sulfite Reductase Hemoprotein,Domain 2"/>
    <property type="match status" value="1"/>
</dbReference>
<gene>
    <name evidence="8" type="ordered locus">Tfu_0318</name>
</gene>
<evidence type="ECO:0000256" key="1">
    <source>
        <dbReference type="ARBA" id="ARBA00022485"/>
    </source>
</evidence>
<keyword evidence="5" id="KW-0408">Iron</keyword>
<dbReference type="GO" id="GO:0051539">
    <property type="term" value="F:4 iron, 4 sulfur cluster binding"/>
    <property type="evidence" value="ECO:0007669"/>
    <property type="project" value="UniProtKB-KW"/>
</dbReference>
<keyword evidence="1" id="KW-0004">4Fe-4S</keyword>
<organism evidence="8">
    <name type="scientific">Thermobifida fusca (strain YX)</name>
    <dbReference type="NCBI Taxonomy" id="269800"/>
    <lineage>
        <taxon>Bacteria</taxon>
        <taxon>Bacillati</taxon>
        <taxon>Actinomycetota</taxon>
        <taxon>Actinomycetes</taxon>
        <taxon>Streptosporangiales</taxon>
        <taxon>Nocardiopsidaceae</taxon>
        <taxon>Thermobifida</taxon>
    </lineage>
</organism>
<keyword evidence="4" id="KW-0560">Oxidoreductase</keyword>
<name>Q47T61_THEFY</name>
<keyword evidence="3" id="KW-0479">Metal-binding</keyword>
<keyword evidence="6" id="KW-0411">Iron-sulfur</keyword>
<evidence type="ECO:0000256" key="5">
    <source>
        <dbReference type="ARBA" id="ARBA00023004"/>
    </source>
</evidence>
<evidence type="ECO:0000259" key="7">
    <source>
        <dbReference type="Pfam" id="PF03460"/>
    </source>
</evidence>
<dbReference type="GO" id="GO:0046872">
    <property type="term" value="F:metal ion binding"/>
    <property type="evidence" value="ECO:0007669"/>
    <property type="project" value="UniProtKB-KW"/>
</dbReference>
<dbReference type="STRING" id="269800.Tfu_0318"/>
<dbReference type="EMBL" id="CP000088">
    <property type="protein sequence ID" value="AAZ54356.1"/>
    <property type="molecule type" value="Genomic_DNA"/>
</dbReference>
<dbReference type="Pfam" id="PF03460">
    <property type="entry name" value="NIR_SIR_ferr"/>
    <property type="match status" value="2"/>
</dbReference>
<dbReference type="PANTHER" id="PTHR32439">
    <property type="entry name" value="FERREDOXIN--NITRITE REDUCTASE, CHLOROPLASTIC"/>
    <property type="match status" value="1"/>
</dbReference>
<evidence type="ECO:0000313" key="8">
    <source>
        <dbReference type="EMBL" id="AAZ54356.1"/>
    </source>
</evidence>
<dbReference type="PANTHER" id="PTHR32439:SF9">
    <property type="entry name" value="BLR3264 PROTEIN"/>
    <property type="match status" value="1"/>
</dbReference>
<dbReference type="KEGG" id="tfu:Tfu_0318"/>
<dbReference type="InterPro" id="IPR045854">
    <property type="entry name" value="NO2/SO3_Rdtase_4Fe4S_sf"/>
</dbReference>
<reference evidence="8" key="1">
    <citation type="submission" date="2005-07" db="EMBL/GenBank/DDBJ databases">
        <title>Complete sequence of Thermobifida fusca YX.</title>
        <authorList>
            <consortium name="US DOE Joint Genome Institute"/>
            <person name="Copeland A."/>
            <person name="Lucas S."/>
            <person name="Lapidus A."/>
            <person name="Barry K."/>
            <person name="Detter J.C."/>
            <person name="Glavina T."/>
            <person name="Hammon N."/>
            <person name="Israni S."/>
            <person name="Pitluck S."/>
            <person name="Di Bartolo G."/>
            <person name="Chain P."/>
            <person name="Schmutz J."/>
            <person name="Larimer F."/>
            <person name="Land M."/>
            <person name="Lykidis A."/>
            <person name="Richardson P."/>
        </authorList>
    </citation>
    <scope>NUCLEOTIDE SEQUENCE</scope>
    <source>
        <strain evidence="8">YX</strain>
    </source>
</reference>
<dbReference type="InterPro" id="IPR051329">
    <property type="entry name" value="NIR_SIR_4Fe-4S"/>
</dbReference>
<evidence type="ECO:0000256" key="2">
    <source>
        <dbReference type="ARBA" id="ARBA00022617"/>
    </source>
</evidence>
<feature type="domain" description="Nitrite/Sulfite reductase ferredoxin-like" evidence="7">
    <location>
        <begin position="305"/>
        <end position="362"/>
    </location>
</feature>
<dbReference type="SUPFAM" id="SSF56014">
    <property type="entry name" value="Nitrite and sulphite reductase 4Fe-4S domain-like"/>
    <property type="match status" value="2"/>
</dbReference>
<evidence type="ECO:0000256" key="4">
    <source>
        <dbReference type="ARBA" id="ARBA00023002"/>
    </source>
</evidence>
<evidence type="ECO:0000256" key="3">
    <source>
        <dbReference type="ARBA" id="ARBA00022723"/>
    </source>
</evidence>
<evidence type="ECO:0000256" key="6">
    <source>
        <dbReference type="ARBA" id="ARBA00023014"/>
    </source>
</evidence>
<dbReference type="eggNOG" id="COG0155">
    <property type="taxonomic scope" value="Bacteria"/>
</dbReference>
<feature type="domain" description="Nitrite/Sulfite reductase ferredoxin-like" evidence="7">
    <location>
        <begin position="73"/>
        <end position="120"/>
    </location>
</feature>
<sequence>MAAGWFPQAKLDDSSITVARAAPVLHRSSRSPRRDHHSAGQESVCNHVPVFCLQPPDRCPGVLRPHFAADGALLRIRIPGGHISRRGIATLSQITAKFGDGNLHLTSRGNVQIRGIPVTDDQQIPNELPHIVAASGFLPSSTHDRVRNIVASPLSGIIGGRMDVRPLVSALDRALCTDPRLAELPGRFLFGLDDGRGDLAGMPIDLGIYAIDERSAQIRVGTFSGPVISSTEIVDIILDLAHRFLDISEGKWNVVQLPKKGRELLNNVEFSNFLRHTKSGDRWSVERFRRNILHGIITISTAESAVAGSVPLGVLTPPMQRALLDAAEHSDSTIILTPWRGVIVTPVPTDQASNVAALLQEAGLVLDPASPWSRISACIGSPGCARSRGDTRSQAVKLVRRLSSPDTSDDGSPYHIAGCERACGAPHTPHTLVLLGSST</sequence>
<dbReference type="GO" id="GO:0016491">
    <property type="term" value="F:oxidoreductase activity"/>
    <property type="evidence" value="ECO:0007669"/>
    <property type="project" value="UniProtKB-KW"/>
</dbReference>
<proteinExistence type="predicted"/>
<protein>
    <submittedName>
        <fullName evidence="8">Cobalamin biosynthesis protein CobG, precorrin-3B synthase</fullName>
    </submittedName>
</protein>
<dbReference type="HOGENOM" id="CLU_015667_0_1_11"/>